<keyword evidence="4" id="KW-0010">Activator</keyword>
<proteinExistence type="inferred from homology"/>
<evidence type="ECO:0000256" key="3">
    <source>
        <dbReference type="ARBA" id="ARBA00023125"/>
    </source>
</evidence>
<dbReference type="PANTHER" id="PTHR12632">
    <property type="entry name" value="TRANSCRIPTION FACTOR NF-Y ALPHA-RELATED"/>
    <property type="match status" value="1"/>
</dbReference>
<keyword evidence="2 8" id="KW-0805">Transcription regulation</keyword>
<comment type="subunit">
    <text evidence="7">Heterotrimeric transcription factor composed of three components, NF-YA, NF-YB and NF-YC. NF-YB and NF-YC must interact and dimerize for NF-YA association and DNA binding.</text>
</comment>
<dbReference type="PROSITE" id="PS51152">
    <property type="entry name" value="NFYA_HAP2_2"/>
    <property type="match status" value="2"/>
</dbReference>
<comment type="subcellular location">
    <subcellularLocation>
        <location evidence="1 8">Nucleus</location>
    </subcellularLocation>
</comment>
<evidence type="ECO:0000313" key="10">
    <source>
        <dbReference type="EMBL" id="KAH0875766.1"/>
    </source>
</evidence>
<dbReference type="SMART" id="SM00521">
    <property type="entry name" value="CBF"/>
    <property type="match status" value="2"/>
</dbReference>
<protein>
    <recommendedName>
        <fullName evidence="8">Nuclear transcription factor Y subunit</fullName>
    </recommendedName>
</protein>
<evidence type="ECO:0000256" key="6">
    <source>
        <dbReference type="ARBA" id="ARBA00023242"/>
    </source>
</evidence>
<dbReference type="EMBL" id="JAGKQM010000016">
    <property type="protein sequence ID" value="KAH0875766.1"/>
    <property type="molecule type" value="Genomic_DNA"/>
</dbReference>
<keyword evidence="11" id="KW-1185">Reference proteome</keyword>
<comment type="caution">
    <text evidence="10">The sequence shown here is derived from an EMBL/GenBank/DDBJ whole genome shotgun (WGS) entry which is preliminary data.</text>
</comment>
<sequence>MVMSKKGSTLPYLNTSISWGGMISTEPLSLKVVDARPEHMHATKQISFQDQDSPSTQSTCQSYTEVASSGDDKSCRQISFSTKSGSEETQRKVSATHTKPCAMTSFPNMHFAPPQTNFSFHYADPHYGGLLATPYLPHAPTCNPQMVGMVPGRVALPVEITEAEPVFVNAKQYHAIMRRRQQRAKLEAQNKLIKARKPYLHESRHVHALKRPRGSGGRFLNTKKLLQESEQAAAKEQEHDKSVQQANLSRFKAHVLQHNKDRGGSTTSGSDVTCVSDGADIFGHTEFQFSGFPIPTQTNRAILVHGQSNDMHGGGDLHHFSMSKKGSTLPYLNTSISWGGMISTEPLSLKVTNFSFHYADPHYGGLLATPYLPHAPCTHGMLTFSSQRIIVAEHAPFKCSLRFYFWCSSSSNGTSTSDNSATTYLPHAPTCNPQMVGMVPGRVALPVEITETESVFVNAKQYHAIMRRRQQRAKLEAQNKLIKARKPYLHESRHVHALKRPRGSGGRFLNTKKLLQESQQAAAKEQERDKSVQQAMRQTCLDSKLICCSTTKTVVAQPLLALTSHLFPKVLISSEKLNSSFRVSQQLRLTELCLFMVSPMTCMEVGTCTISLSISETLDLWCCFMFPTKRGSHPWLLLLLTSPQELPKSSA</sequence>
<feature type="region of interest" description="Disordered" evidence="9">
    <location>
        <begin position="44"/>
        <end position="67"/>
    </location>
</feature>
<evidence type="ECO:0000256" key="2">
    <source>
        <dbReference type="ARBA" id="ARBA00023015"/>
    </source>
</evidence>
<evidence type="ECO:0000256" key="5">
    <source>
        <dbReference type="ARBA" id="ARBA00023163"/>
    </source>
</evidence>
<keyword evidence="6 8" id="KW-0539">Nucleus</keyword>
<keyword evidence="3 8" id="KW-0238">DNA-binding</keyword>
<dbReference type="PRINTS" id="PR00616">
    <property type="entry name" value="CCAATSUBUNTB"/>
</dbReference>
<organism evidence="10 11">
    <name type="scientific">Brassica napus</name>
    <name type="common">Rape</name>
    <dbReference type="NCBI Taxonomy" id="3708"/>
    <lineage>
        <taxon>Eukaryota</taxon>
        <taxon>Viridiplantae</taxon>
        <taxon>Streptophyta</taxon>
        <taxon>Embryophyta</taxon>
        <taxon>Tracheophyta</taxon>
        <taxon>Spermatophyta</taxon>
        <taxon>Magnoliopsida</taxon>
        <taxon>eudicotyledons</taxon>
        <taxon>Gunneridae</taxon>
        <taxon>Pentapetalae</taxon>
        <taxon>rosids</taxon>
        <taxon>malvids</taxon>
        <taxon>Brassicales</taxon>
        <taxon>Brassicaceae</taxon>
        <taxon>Brassiceae</taxon>
        <taxon>Brassica</taxon>
    </lineage>
</organism>
<dbReference type="InterPro" id="IPR001289">
    <property type="entry name" value="NFYA"/>
</dbReference>
<dbReference type="Gene3D" id="6.10.250.2430">
    <property type="match status" value="2"/>
</dbReference>
<evidence type="ECO:0000256" key="1">
    <source>
        <dbReference type="ARBA" id="ARBA00004123"/>
    </source>
</evidence>
<evidence type="ECO:0000256" key="7">
    <source>
        <dbReference type="ARBA" id="ARBA00025911"/>
    </source>
</evidence>
<name>A0ABQ7Z6K3_BRANA</name>
<evidence type="ECO:0000256" key="4">
    <source>
        <dbReference type="ARBA" id="ARBA00023159"/>
    </source>
</evidence>
<evidence type="ECO:0000256" key="9">
    <source>
        <dbReference type="SAM" id="MobiDB-lite"/>
    </source>
</evidence>
<comment type="similarity">
    <text evidence="8">Belongs to the NFYA/HAP2 subunit family.</text>
</comment>
<dbReference type="Proteomes" id="UP000824890">
    <property type="component" value="Unassembled WGS sequence"/>
</dbReference>
<accession>A0ABQ7Z6K3</accession>
<gene>
    <name evidence="10" type="ORF">HID58_073128</name>
</gene>
<dbReference type="PROSITE" id="PS00686">
    <property type="entry name" value="NFYA_HAP2_1"/>
    <property type="match status" value="2"/>
</dbReference>
<comment type="function">
    <text evidence="8">Component of the sequence-specific heterotrimeric transcription factor (NF-Y) which specifically recognizes a 5'-CCAAT-3' box motif found in the promoters of its target genes.</text>
</comment>
<dbReference type="Pfam" id="PF02045">
    <property type="entry name" value="CBFB_NFYA"/>
    <property type="match status" value="2"/>
</dbReference>
<evidence type="ECO:0000256" key="8">
    <source>
        <dbReference type="RuleBase" id="RU367155"/>
    </source>
</evidence>
<evidence type="ECO:0000313" key="11">
    <source>
        <dbReference type="Proteomes" id="UP000824890"/>
    </source>
</evidence>
<dbReference type="InterPro" id="IPR018362">
    <property type="entry name" value="CCAAT-binding_factor_CS"/>
</dbReference>
<keyword evidence="5 8" id="KW-0804">Transcription</keyword>
<reference evidence="10 11" key="1">
    <citation type="submission" date="2021-05" db="EMBL/GenBank/DDBJ databases">
        <title>Genome Assembly of Synthetic Allotetraploid Brassica napus Reveals Homoeologous Exchanges between Subgenomes.</title>
        <authorList>
            <person name="Davis J.T."/>
        </authorList>
    </citation>
    <scope>NUCLEOTIDE SEQUENCE [LARGE SCALE GENOMIC DNA]</scope>
    <source>
        <strain evidence="11">cv. Da-Ae</strain>
        <tissue evidence="10">Seedling</tissue>
    </source>
</reference>